<dbReference type="OrthoDB" id="9790459at2"/>
<evidence type="ECO:0000313" key="2">
    <source>
        <dbReference type="EMBL" id="RKH60097.1"/>
    </source>
</evidence>
<organism evidence="2 3">
    <name type="scientific">Corallococcus interemptor</name>
    <dbReference type="NCBI Taxonomy" id="2316720"/>
    <lineage>
        <taxon>Bacteria</taxon>
        <taxon>Pseudomonadati</taxon>
        <taxon>Myxococcota</taxon>
        <taxon>Myxococcia</taxon>
        <taxon>Myxococcales</taxon>
        <taxon>Cystobacterineae</taxon>
        <taxon>Myxococcaceae</taxon>
        <taxon>Corallococcus</taxon>
    </lineage>
</organism>
<evidence type="ECO:0000313" key="3">
    <source>
        <dbReference type="Proteomes" id="UP000282656"/>
    </source>
</evidence>
<evidence type="ECO:0000259" key="1">
    <source>
        <dbReference type="Pfam" id="PF13391"/>
    </source>
</evidence>
<dbReference type="EMBL" id="RAWM01000155">
    <property type="protein sequence ID" value="RKH60097.1"/>
    <property type="molecule type" value="Genomic_DNA"/>
</dbReference>
<dbReference type="InterPro" id="IPR003615">
    <property type="entry name" value="HNH_nuc"/>
</dbReference>
<keyword evidence="2" id="KW-0378">Hydrolase</keyword>
<reference evidence="3" key="1">
    <citation type="submission" date="2018-09" db="EMBL/GenBank/DDBJ databases">
        <authorList>
            <person name="Livingstone P.G."/>
            <person name="Whitworth D.E."/>
        </authorList>
    </citation>
    <scope>NUCLEOTIDE SEQUENCE [LARGE SCALE GENOMIC DNA]</scope>
    <source>
        <strain evidence="3">AB047A</strain>
    </source>
</reference>
<comment type="caution">
    <text evidence="2">The sequence shown here is derived from an EMBL/GenBank/DDBJ whole genome shotgun (WGS) entry which is preliminary data.</text>
</comment>
<dbReference type="AlphaFoldDB" id="A0A3A8PUE7"/>
<keyword evidence="2" id="KW-0540">Nuclease</keyword>
<gene>
    <name evidence="2" type="ORF">D7X96_34210</name>
</gene>
<keyword evidence="3" id="KW-1185">Reference proteome</keyword>
<keyword evidence="2" id="KW-0255">Endonuclease</keyword>
<proteinExistence type="predicted"/>
<feature type="domain" description="HNH nuclease" evidence="1">
    <location>
        <begin position="228"/>
        <end position="276"/>
    </location>
</feature>
<sequence length="329" mass="37100">MEQNRFWLVLSLGEEREYRGNQGYADELERLYRYDNFVPNHLQLSQGDLLIICDRKQVLGVSRIGRIEQTEASKTLQRCPKCNVATIKVRKRAQPAFRCREGHTFDTPVEERVPCTQYVAWFDGSFRPVPAGVPTAHVRRACPRRNGQLAMQEVAYSLLGDTAAPLIEPLAGLAASVVHEPLLVQDAAEEPYSLNDVDARERITRAIRARRGQASFRQKLRERFNDTCGITGCGLVDLLEAAHIAPYRGAKDNHPSNGLLLRADIHTLFDLDLLGIHPETLKVSIHPRGRGMGYDQYVGSSLRCDAALLSREALQRRWGRFQALLLSMD</sequence>
<protein>
    <submittedName>
        <fullName evidence="2">HNH endonuclease</fullName>
    </submittedName>
</protein>
<name>A0A3A8PUE7_9BACT</name>
<dbReference type="GO" id="GO:0004519">
    <property type="term" value="F:endonuclease activity"/>
    <property type="evidence" value="ECO:0007669"/>
    <property type="project" value="UniProtKB-KW"/>
</dbReference>
<dbReference type="Proteomes" id="UP000282656">
    <property type="component" value="Unassembled WGS sequence"/>
</dbReference>
<dbReference type="Pfam" id="PF13391">
    <property type="entry name" value="HNH_2"/>
    <property type="match status" value="1"/>
</dbReference>
<accession>A0A3A8PUE7</accession>